<keyword evidence="3" id="KW-1185">Reference proteome</keyword>
<comment type="caution">
    <text evidence="2">The sequence shown here is derived from an EMBL/GenBank/DDBJ whole genome shotgun (WGS) entry which is preliminary data.</text>
</comment>
<feature type="compositionally biased region" description="Polar residues" evidence="1">
    <location>
        <begin position="135"/>
        <end position="152"/>
    </location>
</feature>
<dbReference type="Proteomes" id="UP001161017">
    <property type="component" value="Unassembled WGS sequence"/>
</dbReference>
<evidence type="ECO:0000313" key="2">
    <source>
        <dbReference type="EMBL" id="MDI1485092.1"/>
    </source>
</evidence>
<accession>A0AA43QG78</accession>
<evidence type="ECO:0000313" key="3">
    <source>
        <dbReference type="Proteomes" id="UP001161017"/>
    </source>
</evidence>
<gene>
    <name evidence="2" type="ORF">OHK93_000227</name>
</gene>
<name>A0AA43QG78_9LECA</name>
<dbReference type="AlphaFoldDB" id="A0AA43QG78"/>
<protein>
    <submittedName>
        <fullName evidence="2">Uncharacterized protein</fullName>
    </submittedName>
</protein>
<evidence type="ECO:0000256" key="1">
    <source>
        <dbReference type="SAM" id="MobiDB-lite"/>
    </source>
</evidence>
<organism evidence="2 3">
    <name type="scientific">Ramalina farinacea</name>
    <dbReference type="NCBI Taxonomy" id="258253"/>
    <lineage>
        <taxon>Eukaryota</taxon>
        <taxon>Fungi</taxon>
        <taxon>Dikarya</taxon>
        <taxon>Ascomycota</taxon>
        <taxon>Pezizomycotina</taxon>
        <taxon>Lecanoromycetes</taxon>
        <taxon>OSLEUM clade</taxon>
        <taxon>Lecanoromycetidae</taxon>
        <taxon>Lecanorales</taxon>
        <taxon>Lecanorineae</taxon>
        <taxon>Ramalinaceae</taxon>
        <taxon>Ramalina</taxon>
    </lineage>
</organism>
<dbReference type="EMBL" id="JAPUFD010000001">
    <property type="protein sequence ID" value="MDI1485092.1"/>
    <property type="molecule type" value="Genomic_DNA"/>
</dbReference>
<reference evidence="2" key="1">
    <citation type="journal article" date="2023" name="Genome Biol. Evol.">
        <title>First Whole Genome Sequence and Flow Cytometry Genome Size Data for the Lichen-Forming Fungus Ramalina farinacea (Ascomycota).</title>
        <authorList>
            <person name="Llewellyn T."/>
            <person name="Mian S."/>
            <person name="Hill R."/>
            <person name="Leitch I.J."/>
            <person name="Gaya E."/>
        </authorList>
    </citation>
    <scope>NUCLEOTIDE SEQUENCE</scope>
    <source>
        <strain evidence="2">LIQ254RAFAR</strain>
    </source>
</reference>
<sequence>MCAVKLPPDVFLSTIKPLDKVVRAEDVQSCLYYIHVHSPDDDSILERTERDPDDHVLPPAPFQAVNPGGVAAIQRKPLPQQSIHPSIPASSISSSPMLGAKYDTHENRKSRILGPRPIKRSSQTPSPAFLEDMTNRQNTTGRLPTEPTHSTRSIDAYEMKIQQLERTYAANATVIQSCHSSDVNGIQDMTGHFPNNSVRMQTTPMDLGASLTIIRRYNGKQSNIGKVFSGTNLEVLNEGYLKYTSRHAQEGSTESSGRGDKPAYTPQNFQTVLMSTRQLHGPNRQSLHVSEAYTTKDTGMPLSEAGSQSQRFAFSTPWGGRCDFLTGIAGRSLKCRHEAYPGGQSFRMSELRFNLPSSQALRSPVKSKHAGERWERKRHSLPFRKSIDLGSPRPEIACSSEASSPVSDRELEAPPLDLSLGQEHAGGGFGGKQAKLGKLIIAPEGLQMLDLLVTANSAMWWKVYEKFW</sequence>
<proteinExistence type="predicted"/>
<feature type="region of interest" description="Disordered" evidence="1">
    <location>
        <begin position="385"/>
        <end position="411"/>
    </location>
</feature>
<feature type="region of interest" description="Disordered" evidence="1">
    <location>
        <begin position="245"/>
        <end position="265"/>
    </location>
</feature>
<feature type="region of interest" description="Disordered" evidence="1">
    <location>
        <begin position="106"/>
        <end position="152"/>
    </location>
</feature>